<comment type="subcellular location">
    <subcellularLocation>
        <location evidence="1">Cell membrane</location>
        <topology evidence="1">Single-pass membrane protein</topology>
    </subcellularLocation>
</comment>
<sequence>MASTSLVRSRSDKVIAGVCGGLSRTLGIDATIVRILFLLAAIFIQPLGWMAYVALWLFLPYEDGGETGFNQLKRQFGSGPSRS</sequence>
<evidence type="ECO:0000256" key="3">
    <source>
        <dbReference type="ARBA" id="ARBA00022692"/>
    </source>
</evidence>
<organism evidence="8 9">
    <name type="scientific">Propioniciclava soli</name>
    <dbReference type="NCBI Taxonomy" id="2775081"/>
    <lineage>
        <taxon>Bacteria</taxon>
        <taxon>Bacillati</taxon>
        <taxon>Actinomycetota</taxon>
        <taxon>Actinomycetes</taxon>
        <taxon>Propionibacteriales</taxon>
        <taxon>Propionibacteriaceae</taxon>
        <taxon>Propioniciclava</taxon>
    </lineage>
</organism>
<dbReference type="PANTHER" id="PTHR33885:SF3">
    <property type="entry name" value="PHAGE SHOCK PROTEIN C"/>
    <property type="match status" value="1"/>
</dbReference>
<keyword evidence="9" id="KW-1185">Reference proteome</keyword>
<evidence type="ECO:0000313" key="9">
    <source>
        <dbReference type="Proteomes" id="UP001434337"/>
    </source>
</evidence>
<keyword evidence="4 6" id="KW-1133">Transmembrane helix</keyword>
<gene>
    <name evidence="8" type="ORF">PCC79_05235</name>
</gene>
<name>A0ABZ3CAJ2_9ACTN</name>
<evidence type="ECO:0000256" key="1">
    <source>
        <dbReference type="ARBA" id="ARBA00004162"/>
    </source>
</evidence>
<dbReference type="Proteomes" id="UP001434337">
    <property type="component" value="Chromosome"/>
</dbReference>
<evidence type="ECO:0000256" key="6">
    <source>
        <dbReference type="SAM" id="Phobius"/>
    </source>
</evidence>
<dbReference type="InterPro" id="IPR052027">
    <property type="entry name" value="PspC"/>
</dbReference>
<dbReference type="PANTHER" id="PTHR33885">
    <property type="entry name" value="PHAGE SHOCK PROTEIN C"/>
    <property type="match status" value="1"/>
</dbReference>
<dbReference type="InterPro" id="IPR007168">
    <property type="entry name" value="Phageshock_PspC_N"/>
</dbReference>
<evidence type="ECO:0000256" key="2">
    <source>
        <dbReference type="ARBA" id="ARBA00022475"/>
    </source>
</evidence>
<reference evidence="8 9" key="1">
    <citation type="journal article" date="2023" name="Environ Microbiome">
        <title>A coral-associated actinobacterium mitigates coral bleaching under heat stress.</title>
        <authorList>
            <person name="Li J."/>
            <person name="Zou Y."/>
            <person name="Li Q."/>
            <person name="Zhang J."/>
            <person name="Bourne D.G."/>
            <person name="Lyu Y."/>
            <person name="Liu C."/>
            <person name="Zhang S."/>
        </authorList>
    </citation>
    <scope>NUCLEOTIDE SEQUENCE [LARGE SCALE GENOMIC DNA]</scope>
    <source>
        <strain evidence="8 9">SCSIO 13291</strain>
    </source>
</reference>
<feature type="transmembrane region" description="Helical" evidence="6">
    <location>
        <begin position="32"/>
        <end position="59"/>
    </location>
</feature>
<evidence type="ECO:0000259" key="7">
    <source>
        <dbReference type="Pfam" id="PF04024"/>
    </source>
</evidence>
<evidence type="ECO:0000256" key="4">
    <source>
        <dbReference type="ARBA" id="ARBA00022989"/>
    </source>
</evidence>
<keyword evidence="3 6" id="KW-0812">Transmembrane</keyword>
<keyword evidence="5 6" id="KW-0472">Membrane</keyword>
<feature type="domain" description="Phage shock protein PspC N-terminal" evidence="7">
    <location>
        <begin position="5"/>
        <end position="62"/>
    </location>
</feature>
<dbReference type="EMBL" id="CP115965">
    <property type="protein sequence ID" value="WZW99600.1"/>
    <property type="molecule type" value="Genomic_DNA"/>
</dbReference>
<keyword evidence="2" id="KW-1003">Cell membrane</keyword>
<proteinExistence type="predicted"/>
<protein>
    <submittedName>
        <fullName evidence="8">PspC domain-containing protein</fullName>
    </submittedName>
</protein>
<evidence type="ECO:0000256" key="5">
    <source>
        <dbReference type="ARBA" id="ARBA00023136"/>
    </source>
</evidence>
<evidence type="ECO:0000313" key="8">
    <source>
        <dbReference type="EMBL" id="WZW99600.1"/>
    </source>
</evidence>
<dbReference type="Pfam" id="PF04024">
    <property type="entry name" value="PspC"/>
    <property type="match status" value="1"/>
</dbReference>
<accession>A0ABZ3CAJ2</accession>
<dbReference type="RefSeq" id="WP_342373204.1">
    <property type="nucleotide sequence ID" value="NZ_CP115965.1"/>
</dbReference>